<evidence type="ECO:0000259" key="2">
    <source>
        <dbReference type="PROSITE" id="PS50943"/>
    </source>
</evidence>
<dbReference type="AlphaFoldDB" id="A0A1M7HIM2"/>
<dbReference type="PANTHER" id="PTHR46797">
    <property type="entry name" value="HTH-TYPE TRANSCRIPTIONAL REGULATOR"/>
    <property type="match status" value="1"/>
</dbReference>
<dbReference type="InterPro" id="IPR010982">
    <property type="entry name" value="Lambda_DNA-bd_dom_sf"/>
</dbReference>
<evidence type="ECO:0000313" key="3">
    <source>
        <dbReference type="EMBL" id="SHM27997.1"/>
    </source>
</evidence>
<dbReference type="PROSITE" id="PS50943">
    <property type="entry name" value="HTH_CROC1"/>
    <property type="match status" value="2"/>
</dbReference>
<name>A0A1M7HIM2_9FIRM</name>
<dbReference type="Pfam" id="PF13443">
    <property type="entry name" value="HTH_26"/>
    <property type="match status" value="2"/>
</dbReference>
<sequence>MNKIDIYVKNMALFINKKIKENGIGPAELANQTGLSIYEVRNMREGKLKKINMQNVFRIARYFGCEVETILGSKSLPEELRADYQLVEYEEPFYSYYGDRVFGIRDYFLKKYDEQYEQCVIGTIHSFVSAHKLATGYFAEDIDREKTRLLTTELIENEYQEYIIDQFIAEKKSSKAKETNIDEKKSTAVKIGENLRVIREYRKISKEKLSEKTNISTDVLYRIEKGMNKKINYEQLIKISTACLCTLDFLLGKSYDPVSDGNGEDVFYGLNKTFIQRHVELGHDMAYVALYMDEQSKTLVKGIIDNLNLMYKQKVMTDSLNRKSLSLAEVYVREQAAFREGHPKRGYSIRKREYDV</sequence>
<accession>A0A1M7HIM2</accession>
<evidence type="ECO:0000313" key="4">
    <source>
        <dbReference type="Proteomes" id="UP000184038"/>
    </source>
</evidence>
<dbReference type="Proteomes" id="UP000184038">
    <property type="component" value="Unassembled WGS sequence"/>
</dbReference>
<proteinExistence type="predicted"/>
<keyword evidence="4" id="KW-1185">Reference proteome</keyword>
<dbReference type="RefSeq" id="WP_073285144.1">
    <property type="nucleotide sequence ID" value="NZ_FRCP01000008.1"/>
</dbReference>
<dbReference type="SUPFAM" id="SSF47413">
    <property type="entry name" value="lambda repressor-like DNA-binding domains"/>
    <property type="match status" value="2"/>
</dbReference>
<feature type="domain" description="HTH cro/C1-type" evidence="2">
    <location>
        <begin position="15"/>
        <end position="70"/>
    </location>
</feature>
<organism evidence="3 4">
    <name type="scientific">Anaerosporobacter mobilis DSM 15930</name>
    <dbReference type="NCBI Taxonomy" id="1120996"/>
    <lineage>
        <taxon>Bacteria</taxon>
        <taxon>Bacillati</taxon>
        <taxon>Bacillota</taxon>
        <taxon>Clostridia</taxon>
        <taxon>Lachnospirales</taxon>
        <taxon>Lachnospiraceae</taxon>
        <taxon>Anaerosporobacter</taxon>
    </lineage>
</organism>
<dbReference type="GO" id="GO:0003700">
    <property type="term" value="F:DNA-binding transcription factor activity"/>
    <property type="evidence" value="ECO:0007669"/>
    <property type="project" value="TreeGrafter"/>
</dbReference>
<feature type="domain" description="HTH cro/C1-type" evidence="2">
    <location>
        <begin position="195"/>
        <end position="250"/>
    </location>
</feature>
<evidence type="ECO:0000256" key="1">
    <source>
        <dbReference type="ARBA" id="ARBA00023125"/>
    </source>
</evidence>
<dbReference type="GO" id="GO:0003677">
    <property type="term" value="F:DNA binding"/>
    <property type="evidence" value="ECO:0007669"/>
    <property type="project" value="UniProtKB-KW"/>
</dbReference>
<dbReference type="EMBL" id="FRCP01000008">
    <property type="protein sequence ID" value="SHM27997.1"/>
    <property type="molecule type" value="Genomic_DNA"/>
</dbReference>
<dbReference type="CDD" id="cd00093">
    <property type="entry name" value="HTH_XRE"/>
    <property type="match status" value="1"/>
</dbReference>
<dbReference type="InterPro" id="IPR050807">
    <property type="entry name" value="TransReg_Diox_bact_type"/>
</dbReference>
<dbReference type="PANTHER" id="PTHR46797:SF1">
    <property type="entry name" value="METHYLPHOSPHONATE SYNTHASE"/>
    <property type="match status" value="1"/>
</dbReference>
<dbReference type="InterPro" id="IPR001387">
    <property type="entry name" value="Cro/C1-type_HTH"/>
</dbReference>
<dbReference type="GO" id="GO:0005829">
    <property type="term" value="C:cytosol"/>
    <property type="evidence" value="ECO:0007669"/>
    <property type="project" value="TreeGrafter"/>
</dbReference>
<dbReference type="SMART" id="SM00530">
    <property type="entry name" value="HTH_XRE"/>
    <property type="match status" value="2"/>
</dbReference>
<dbReference type="Gene3D" id="1.10.260.40">
    <property type="entry name" value="lambda repressor-like DNA-binding domains"/>
    <property type="match status" value="2"/>
</dbReference>
<protein>
    <submittedName>
        <fullName evidence="3">Cro/C1-type HTH DNA-binding domain-containing protein</fullName>
    </submittedName>
</protein>
<keyword evidence="1 3" id="KW-0238">DNA-binding</keyword>
<gene>
    <name evidence="3" type="ORF">SAMN02746066_01378</name>
</gene>
<reference evidence="3 4" key="1">
    <citation type="submission" date="2016-11" db="EMBL/GenBank/DDBJ databases">
        <authorList>
            <person name="Jaros S."/>
            <person name="Januszkiewicz K."/>
            <person name="Wedrychowicz H."/>
        </authorList>
    </citation>
    <scope>NUCLEOTIDE SEQUENCE [LARGE SCALE GENOMIC DNA]</scope>
    <source>
        <strain evidence="3 4">DSM 15930</strain>
    </source>
</reference>